<evidence type="ECO:0000256" key="9">
    <source>
        <dbReference type="ARBA" id="ARBA00023180"/>
    </source>
</evidence>
<evidence type="ECO:0000313" key="12">
    <source>
        <dbReference type="EMBL" id="KAF2689732.1"/>
    </source>
</evidence>
<gene>
    <name evidence="12" type="ORF">K458DRAFT_400422</name>
</gene>
<feature type="compositionally biased region" description="Basic and acidic residues" evidence="11">
    <location>
        <begin position="738"/>
        <end position="748"/>
    </location>
</feature>
<evidence type="ECO:0000256" key="4">
    <source>
        <dbReference type="ARBA" id="ARBA00022475"/>
    </source>
</evidence>
<name>A0A6G1JGQ1_9PLEO</name>
<evidence type="ECO:0000256" key="3">
    <source>
        <dbReference type="ARBA" id="ARBA00010780"/>
    </source>
</evidence>
<dbReference type="EMBL" id="MU005572">
    <property type="protein sequence ID" value="KAF2689732.1"/>
    <property type="molecule type" value="Genomic_DNA"/>
</dbReference>
<keyword evidence="7 10" id="KW-1133">Transmembrane helix</keyword>
<evidence type="ECO:0000256" key="10">
    <source>
        <dbReference type="RuleBase" id="RU366035"/>
    </source>
</evidence>
<evidence type="ECO:0000313" key="13">
    <source>
        <dbReference type="Proteomes" id="UP000799291"/>
    </source>
</evidence>
<evidence type="ECO:0000256" key="8">
    <source>
        <dbReference type="ARBA" id="ARBA00023136"/>
    </source>
</evidence>
<feature type="compositionally biased region" description="Polar residues" evidence="11">
    <location>
        <begin position="1"/>
        <end position="10"/>
    </location>
</feature>
<evidence type="ECO:0000256" key="5">
    <source>
        <dbReference type="ARBA" id="ARBA00022692"/>
    </source>
</evidence>
<comment type="function">
    <text evidence="1 10">Involved in cell fusion during mating by stabilizing the plasma membrane fusion event.</text>
</comment>
<organism evidence="12 13">
    <name type="scientific">Lentithecium fluviatile CBS 122367</name>
    <dbReference type="NCBI Taxonomy" id="1168545"/>
    <lineage>
        <taxon>Eukaryota</taxon>
        <taxon>Fungi</taxon>
        <taxon>Dikarya</taxon>
        <taxon>Ascomycota</taxon>
        <taxon>Pezizomycotina</taxon>
        <taxon>Dothideomycetes</taxon>
        <taxon>Pleosporomycetidae</taxon>
        <taxon>Pleosporales</taxon>
        <taxon>Massarineae</taxon>
        <taxon>Lentitheciaceae</taxon>
        <taxon>Lentithecium</taxon>
    </lineage>
</organism>
<keyword evidence="4 10" id="KW-1003">Cell membrane</keyword>
<feature type="transmembrane region" description="Helical" evidence="10">
    <location>
        <begin position="59"/>
        <end position="78"/>
    </location>
</feature>
<keyword evidence="6 10" id="KW-0184">Conjugation</keyword>
<evidence type="ECO:0000256" key="2">
    <source>
        <dbReference type="ARBA" id="ARBA00004651"/>
    </source>
</evidence>
<evidence type="ECO:0000256" key="7">
    <source>
        <dbReference type="ARBA" id="ARBA00022989"/>
    </source>
</evidence>
<dbReference type="GO" id="GO:0005886">
    <property type="term" value="C:plasma membrane"/>
    <property type="evidence" value="ECO:0007669"/>
    <property type="project" value="UniProtKB-SubCell"/>
</dbReference>
<protein>
    <recommendedName>
        <fullName evidence="10">Plasma membrane fusion protein PRM1</fullName>
    </recommendedName>
</protein>
<dbReference type="OrthoDB" id="5356111at2759"/>
<dbReference type="PANTHER" id="PTHR31030:SF1">
    <property type="entry name" value="PLASMA MEMBRANE FUSION PROTEIN PRM1"/>
    <property type="match status" value="1"/>
</dbReference>
<evidence type="ECO:0000256" key="11">
    <source>
        <dbReference type="SAM" id="MobiDB-lite"/>
    </source>
</evidence>
<dbReference type="Proteomes" id="UP000799291">
    <property type="component" value="Unassembled WGS sequence"/>
</dbReference>
<comment type="similarity">
    <text evidence="3 10">Belongs to the PRM1 family.</text>
</comment>
<dbReference type="GO" id="GO:0032220">
    <property type="term" value="P:plasma membrane fusion involved in cytogamy"/>
    <property type="evidence" value="ECO:0007669"/>
    <property type="project" value="TreeGrafter"/>
</dbReference>
<keyword evidence="8 10" id="KW-0472">Membrane</keyword>
<dbReference type="AlphaFoldDB" id="A0A6G1JGQ1"/>
<sequence length="748" mass="82039">MASTANQQQPFPAVPPSMSAGDHEMRDYYAPQDAPRPTQNQTPYLKPYLGLRARLSQAWINKWTILLFLILVRLLFSISSTNDSLVSARREALSACTAIEKVGSTMASMPHHMAKGVNELTATGVEKGVNGLMSMMEMSVTAVEEIVLFVIHMMTSTYLCLITLAVSGSMHAAVEIGTEISKGLNETIDEVTGSMGDAVKGVMDGINAVSGRLNQFFGGDLPSINLDDEINKLKSLEAPPELNEGIKKLNESIPDFKDVQEFTDNLIRTPFEEVKKLINGMGNFTFDRDLFPVPQKEQLNFCSEGNSINDFFGDLIDMCYKAKKIGLAVLIVLAVLAIIPVAIMEMRRYHKMEERAALFDQGHEPMDVVYVTSRPTSGGIGLWLGRRFGSTRRQAVVRWAWAYATSVPMLFLISLGMAGLFSCFCQWLVLRQIQAKTPELTNQVAGFAEKVVTSLNNASMSWSGGVNNAMTKFDGEINGEILGWVNTTTEAVNGTLNGFVDKMHDTLQDVFGDSLLKDAIQEVLNCLIGLKIAGIQKGLTWVHDHAHVEFPSVKNDTLSLKALAEKSDSDSAAELFSDPNSKAKEEVSEAIDHVIEKLMSGIRTEALISTALLLIWFVIALGGFIYASMHMARRDAAQGSPYVVDPANDNENAAKGLPITPPPYEYPVNKAAPYTLQPRPFQTFGPNDDDPSPEKVGQVDARTVTASARPGHARASSHVQLAEPSPLDEKQNPFTDPNRSRKDDPFRD</sequence>
<feature type="transmembrane region" description="Helical" evidence="10">
    <location>
        <begin position="146"/>
        <end position="166"/>
    </location>
</feature>
<keyword evidence="5 10" id="KW-0812">Transmembrane</keyword>
<feature type="transmembrane region" description="Helical" evidence="10">
    <location>
        <begin position="325"/>
        <end position="343"/>
    </location>
</feature>
<evidence type="ECO:0000256" key="1">
    <source>
        <dbReference type="ARBA" id="ARBA00002512"/>
    </source>
</evidence>
<evidence type="ECO:0000256" key="6">
    <source>
        <dbReference type="ARBA" id="ARBA00022971"/>
    </source>
</evidence>
<proteinExistence type="inferred from homology"/>
<accession>A0A6G1JGQ1</accession>
<keyword evidence="9" id="KW-0325">Glycoprotein</keyword>
<comment type="subcellular location">
    <subcellularLocation>
        <location evidence="2 10">Cell membrane</location>
        <topology evidence="2 10">Multi-pass membrane protein</topology>
    </subcellularLocation>
</comment>
<keyword evidence="13" id="KW-1185">Reference proteome</keyword>
<feature type="transmembrane region" description="Helical" evidence="10">
    <location>
        <begin position="409"/>
        <end position="430"/>
    </location>
</feature>
<dbReference type="InterPro" id="IPR026777">
    <property type="entry name" value="PRM1"/>
</dbReference>
<reference evidence="12" key="1">
    <citation type="journal article" date="2020" name="Stud. Mycol.">
        <title>101 Dothideomycetes genomes: a test case for predicting lifestyles and emergence of pathogens.</title>
        <authorList>
            <person name="Haridas S."/>
            <person name="Albert R."/>
            <person name="Binder M."/>
            <person name="Bloem J."/>
            <person name="Labutti K."/>
            <person name="Salamov A."/>
            <person name="Andreopoulos B."/>
            <person name="Baker S."/>
            <person name="Barry K."/>
            <person name="Bills G."/>
            <person name="Bluhm B."/>
            <person name="Cannon C."/>
            <person name="Castanera R."/>
            <person name="Culley D."/>
            <person name="Daum C."/>
            <person name="Ezra D."/>
            <person name="Gonzalez J."/>
            <person name="Henrissat B."/>
            <person name="Kuo A."/>
            <person name="Liang C."/>
            <person name="Lipzen A."/>
            <person name="Lutzoni F."/>
            <person name="Magnuson J."/>
            <person name="Mondo S."/>
            <person name="Nolan M."/>
            <person name="Ohm R."/>
            <person name="Pangilinan J."/>
            <person name="Park H.-J."/>
            <person name="Ramirez L."/>
            <person name="Alfaro M."/>
            <person name="Sun H."/>
            <person name="Tritt A."/>
            <person name="Yoshinaga Y."/>
            <person name="Zwiers L.-H."/>
            <person name="Turgeon B."/>
            <person name="Goodwin S."/>
            <person name="Spatafora J."/>
            <person name="Crous P."/>
            <person name="Grigoriev I."/>
        </authorList>
    </citation>
    <scope>NUCLEOTIDE SEQUENCE</scope>
    <source>
        <strain evidence="12">CBS 122367</strain>
    </source>
</reference>
<feature type="region of interest" description="Disordered" evidence="11">
    <location>
        <begin position="1"/>
        <end position="41"/>
    </location>
</feature>
<dbReference type="PANTHER" id="PTHR31030">
    <property type="entry name" value="PLASMA MEMBRANE FUSION PROTEIN PRM1"/>
    <property type="match status" value="1"/>
</dbReference>
<feature type="region of interest" description="Disordered" evidence="11">
    <location>
        <begin position="676"/>
        <end position="748"/>
    </location>
</feature>
<feature type="transmembrane region" description="Helical" evidence="10">
    <location>
        <begin position="606"/>
        <end position="627"/>
    </location>
</feature>
<dbReference type="GO" id="GO:0043332">
    <property type="term" value="C:mating projection tip"/>
    <property type="evidence" value="ECO:0007669"/>
    <property type="project" value="UniProtKB-UniRule"/>
</dbReference>